<keyword evidence="2" id="KW-1185">Reference proteome</keyword>
<proteinExistence type="predicted"/>
<dbReference type="KEGG" id="acae:HYG86_07055"/>
<name>A0A7G9W793_ALKCA</name>
<dbReference type="RefSeq" id="WP_213168344.1">
    <property type="nucleotide sequence ID" value="NZ_CP058559.1"/>
</dbReference>
<dbReference type="Proteomes" id="UP000516160">
    <property type="component" value="Chromosome"/>
</dbReference>
<accession>A0A7G9W793</accession>
<dbReference type="AlphaFoldDB" id="A0A7G9W793"/>
<protein>
    <submittedName>
        <fullName evidence="1">Uncharacterized protein</fullName>
    </submittedName>
</protein>
<evidence type="ECO:0000313" key="2">
    <source>
        <dbReference type="Proteomes" id="UP000516160"/>
    </source>
</evidence>
<dbReference type="EMBL" id="CP058559">
    <property type="protein sequence ID" value="QNO14555.1"/>
    <property type="molecule type" value="Genomic_DNA"/>
</dbReference>
<gene>
    <name evidence="1" type="ORF">HYG86_07055</name>
</gene>
<organism evidence="1 2">
    <name type="scientific">Alkalicella caledoniensis</name>
    <dbReference type="NCBI Taxonomy" id="2731377"/>
    <lineage>
        <taxon>Bacteria</taxon>
        <taxon>Bacillati</taxon>
        <taxon>Bacillota</taxon>
        <taxon>Clostridia</taxon>
        <taxon>Eubacteriales</taxon>
        <taxon>Proteinivoracaceae</taxon>
        <taxon>Alkalicella</taxon>
    </lineage>
</organism>
<sequence>MVNQSNDTITTSENNIVNPNDELIERIAAWINKKSLAVPAVLYLELHKPVAGIASAFVNFLAPGLDWILGEKNLEDLANILQDRREVERLIVRIEDYK</sequence>
<reference evidence="1 2" key="1">
    <citation type="submission" date="2020-07" db="EMBL/GenBank/DDBJ databases">
        <title>Alkalicella. sp. LB2 genome.</title>
        <authorList>
            <person name="Postec A."/>
            <person name="Quemeneur M."/>
        </authorList>
    </citation>
    <scope>NUCLEOTIDE SEQUENCE [LARGE SCALE GENOMIC DNA]</scope>
    <source>
        <strain evidence="1 2">LB2</strain>
    </source>
</reference>
<evidence type="ECO:0000313" key="1">
    <source>
        <dbReference type="EMBL" id="QNO14555.1"/>
    </source>
</evidence>